<dbReference type="Proteomes" id="UP000663452">
    <property type="component" value="Chromosome"/>
</dbReference>
<evidence type="ECO:0000313" key="1">
    <source>
        <dbReference type="EMBL" id="QSF44737.1"/>
    </source>
</evidence>
<keyword evidence="2" id="KW-1185">Reference proteome</keyword>
<dbReference type="EMBL" id="CP070969">
    <property type="protein sequence ID" value="QSF44737.1"/>
    <property type="molecule type" value="Genomic_DNA"/>
</dbReference>
<proteinExistence type="predicted"/>
<dbReference type="Pfam" id="PF20074">
    <property type="entry name" value="DUF6470"/>
    <property type="match status" value="1"/>
</dbReference>
<accession>A0ABX7L9R8</accession>
<evidence type="ECO:0000313" key="2">
    <source>
        <dbReference type="Proteomes" id="UP000663452"/>
    </source>
</evidence>
<dbReference type="RefSeq" id="WP_206102262.1">
    <property type="nucleotide sequence ID" value="NZ_CP070969.1"/>
</dbReference>
<name>A0ABX7L9R8_9BACL</name>
<gene>
    <name evidence="1" type="ORF">JRJ22_26915</name>
</gene>
<protein>
    <submittedName>
        <fullName evidence="1">Uncharacterized protein</fullName>
    </submittedName>
</protein>
<dbReference type="InterPro" id="IPR045527">
    <property type="entry name" value="DUF6470"/>
</dbReference>
<organism evidence="1 2">
    <name type="scientific">Paenibacillus tianjinensis</name>
    <dbReference type="NCBI Taxonomy" id="2810347"/>
    <lineage>
        <taxon>Bacteria</taxon>
        <taxon>Bacillati</taxon>
        <taxon>Bacillota</taxon>
        <taxon>Bacilli</taxon>
        <taxon>Bacillales</taxon>
        <taxon>Paenibacillaceae</taxon>
        <taxon>Paenibacillus</taxon>
    </lineage>
</organism>
<reference evidence="1 2" key="1">
    <citation type="submission" date="2021-02" db="EMBL/GenBank/DDBJ databases">
        <title>Paenibacillus tianjinensis sp. nov.</title>
        <authorList>
            <person name="Liu H."/>
        </authorList>
    </citation>
    <scope>NUCLEOTIDE SEQUENCE [LARGE SCALE GENOMIC DNA]</scope>
    <source>
        <strain evidence="1 2">TB2019</strain>
    </source>
</reference>
<sequence>MQVAVQISRTPALIGMNTTPGSLTMSQPQADMQITTIPGQWDIHQPGPDVIIDQSKARAVYTGGTYREMSQRIYSGVEQLWLQGIAKRMEQGARMANFQKPGNSIAEVYGEDWQPVSYPEVRGPAAYDNVDIDIQANPPQISYRKAEVKIEAKQNVPEIHYTPGTLEIYMRQMPSLTFTPQIIDDKY</sequence>